<dbReference type="InterPro" id="IPR036236">
    <property type="entry name" value="Znf_C2H2_sf"/>
</dbReference>
<feature type="region of interest" description="Disordered" evidence="10">
    <location>
        <begin position="332"/>
        <end position="380"/>
    </location>
</feature>
<evidence type="ECO:0000256" key="2">
    <source>
        <dbReference type="ARBA" id="ARBA00022723"/>
    </source>
</evidence>
<feature type="compositionally biased region" description="Basic and acidic residues" evidence="10">
    <location>
        <begin position="24"/>
        <end position="39"/>
    </location>
</feature>
<evidence type="ECO:0000256" key="6">
    <source>
        <dbReference type="ARBA" id="ARBA00023015"/>
    </source>
</evidence>
<evidence type="ECO:0000256" key="9">
    <source>
        <dbReference type="PROSITE-ProRule" id="PRU00042"/>
    </source>
</evidence>
<evidence type="ECO:0000256" key="1">
    <source>
        <dbReference type="ARBA" id="ARBA00004123"/>
    </source>
</evidence>
<evidence type="ECO:0000256" key="7">
    <source>
        <dbReference type="ARBA" id="ARBA00023163"/>
    </source>
</evidence>
<keyword evidence="3" id="KW-0677">Repeat</keyword>
<keyword evidence="5" id="KW-0862">Zinc</keyword>
<feature type="compositionally biased region" description="Polar residues" evidence="10">
    <location>
        <begin position="118"/>
        <end position="130"/>
    </location>
</feature>
<evidence type="ECO:0000256" key="5">
    <source>
        <dbReference type="ARBA" id="ARBA00022833"/>
    </source>
</evidence>
<dbReference type="PANTHER" id="PTHR14196:SF0">
    <property type="entry name" value="PROTEIN BOWEL"/>
    <property type="match status" value="1"/>
</dbReference>
<keyword evidence="4 9" id="KW-0863">Zinc-finger</keyword>
<keyword evidence="7" id="KW-0804">Transcription</keyword>
<comment type="subcellular location">
    <subcellularLocation>
        <location evidence="1">Nucleus</location>
    </subcellularLocation>
</comment>
<evidence type="ECO:0000256" key="4">
    <source>
        <dbReference type="ARBA" id="ARBA00022771"/>
    </source>
</evidence>
<feature type="compositionally biased region" description="Basic and acidic residues" evidence="10">
    <location>
        <begin position="57"/>
        <end position="77"/>
    </location>
</feature>
<keyword evidence="6" id="KW-0805">Transcription regulation</keyword>
<gene>
    <name evidence="12" type="ORF">LSP00402_LOCUS20859</name>
</gene>
<keyword evidence="2" id="KW-0479">Metal-binding</keyword>
<protein>
    <recommendedName>
        <fullName evidence="11">C2H2-type domain-containing protein</fullName>
    </recommendedName>
</protein>
<dbReference type="Gene3D" id="3.30.160.60">
    <property type="entry name" value="Classic Zinc Finger"/>
    <property type="match status" value="2"/>
</dbReference>
<feature type="region of interest" description="Disordered" evidence="10">
    <location>
        <begin position="23"/>
        <end position="164"/>
    </location>
</feature>
<evidence type="ECO:0000256" key="10">
    <source>
        <dbReference type="SAM" id="MobiDB-lite"/>
    </source>
</evidence>
<evidence type="ECO:0000259" key="11">
    <source>
        <dbReference type="PROSITE" id="PS50157"/>
    </source>
</evidence>
<dbReference type="PROSITE" id="PS50157">
    <property type="entry name" value="ZINC_FINGER_C2H2_2"/>
    <property type="match status" value="2"/>
</dbReference>
<dbReference type="GO" id="GO:0005634">
    <property type="term" value="C:nucleus"/>
    <property type="evidence" value="ECO:0007669"/>
    <property type="project" value="UniProtKB-SubCell"/>
</dbReference>
<dbReference type="GO" id="GO:0000981">
    <property type="term" value="F:DNA-binding transcription factor activity, RNA polymerase II-specific"/>
    <property type="evidence" value="ECO:0007669"/>
    <property type="project" value="TreeGrafter"/>
</dbReference>
<dbReference type="PROSITE" id="PS00028">
    <property type="entry name" value="ZINC_FINGER_C2H2_1"/>
    <property type="match status" value="2"/>
</dbReference>
<name>A0A7S2U1U8_9EUKA</name>
<dbReference type="AlphaFoldDB" id="A0A7S2U1U8"/>
<dbReference type="SUPFAM" id="SSF57667">
    <property type="entry name" value="beta-beta-alpha zinc fingers"/>
    <property type="match status" value="1"/>
</dbReference>
<dbReference type="InterPro" id="IPR050717">
    <property type="entry name" value="C2H2-ZF_Transcription_Reg"/>
</dbReference>
<dbReference type="PANTHER" id="PTHR14196">
    <property type="entry name" value="ODD-SKIPPED - RELATED"/>
    <property type="match status" value="1"/>
</dbReference>
<accession>A0A7S2U1U8</accession>
<dbReference type="FunFam" id="3.30.160.60:FF:002343">
    <property type="entry name" value="Zinc finger protein 33A"/>
    <property type="match status" value="1"/>
</dbReference>
<feature type="compositionally biased region" description="Polar residues" evidence="10">
    <location>
        <begin position="202"/>
        <end position="216"/>
    </location>
</feature>
<keyword evidence="8" id="KW-0539">Nucleus</keyword>
<feature type="domain" description="C2H2-type" evidence="11">
    <location>
        <begin position="446"/>
        <end position="469"/>
    </location>
</feature>
<dbReference type="Pfam" id="PF00096">
    <property type="entry name" value="zf-C2H2"/>
    <property type="match status" value="2"/>
</dbReference>
<dbReference type="SMART" id="SM00355">
    <property type="entry name" value="ZnF_C2H2"/>
    <property type="match status" value="2"/>
</dbReference>
<dbReference type="InterPro" id="IPR013087">
    <property type="entry name" value="Znf_C2H2_type"/>
</dbReference>
<evidence type="ECO:0000256" key="8">
    <source>
        <dbReference type="ARBA" id="ARBA00023242"/>
    </source>
</evidence>
<reference evidence="12" key="1">
    <citation type="submission" date="2021-01" db="EMBL/GenBank/DDBJ databases">
        <authorList>
            <person name="Corre E."/>
            <person name="Pelletier E."/>
            <person name="Niang G."/>
            <person name="Scheremetjew M."/>
            <person name="Finn R."/>
            <person name="Kale V."/>
            <person name="Holt S."/>
            <person name="Cochrane G."/>
            <person name="Meng A."/>
            <person name="Brown T."/>
            <person name="Cohen L."/>
        </authorList>
    </citation>
    <scope>NUCLEOTIDE SEQUENCE</scope>
    <source>
        <strain evidence="12">CCMP622</strain>
    </source>
</reference>
<evidence type="ECO:0000256" key="3">
    <source>
        <dbReference type="ARBA" id="ARBA00022737"/>
    </source>
</evidence>
<organism evidence="12">
    <name type="scientific">Lotharella oceanica</name>
    <dbReference type="NCBI Taxonomy" id="641309"/>
    <lineage>
        <taxon>Eukaryota</taxon>
        <taxon>Sar</taxon>
        <taxon>Rhizaria</taxon>
        <taxon>Cercozoa</taxon>
        <taxon>Chlorarachniophyceae</taxon>
        <taxon>Lotharella</taxon>
    </lineage>
</organism>
<feature type="region of interest" description="Disordered" evidence="10">
    <location>
        <begin position="188"/>
        <end position="217"/>
    </location>
</feature>
<sequence>MASPKAREALKDVGMVIQTLQELGGEKHAQLCTTDKRIPESQGIRKRTGESGVSERPSSRARLEADHSLPGPKDRFLHSRNGTYKPEKNVGGFSLHPQGSSARYRDPNVQHSREKKSNFPSTSTELTKWQGNLIERPNVSHDDRGRRWKSAGVSAGTGSDRRRSGLFVHHGDARKVGHVKRHAPMSADLGMTPKRFDEGSSSRHVSTAQHTSSNVPVNEFEGKDRTALGPRIDIGRSSAPVVSARGLRPPRHLAIDVMTTGERRGSNFPEESDYRTPPVARHYRENTTPASSSFHNTPSGSYPLHKHLSDRNRSHVGSFPGAAVGASVYHAPRAPSKPKQLSHSRRMGISSVGRVNSPPPRRAPKISDSGGLREFPPEPPNARAPLAPPLTLPRPFTGNVVNTGQSATPSAPVQRKQWQCDWCKRLFNQKGNLVVHIRTHTGEKPYVCNICGKAFAQMSNMKRHRKTHY</sequence>
<feature type="compositionally biased region" description="Basic and acidic residues" evidence="10">
    <location>
        <begin position="103"/>
        <end position="117"/>
    </location>
</feature>
<dbReference type="GO" id="GO:0000977">
    <property type="term" value="F:RNA polymerase II transcription regulatory region sequence-specific DNA binding"/>
    <property type="evidence" value="ECO:0007669"/>
    <property type="project" value="TreeGrafter"/>
</dbReference>
<dbReference type="GO" id="GO:0008270">
    <property type="term" value="F:zinc ion binding"/>
    <property type="evidence" value="ECO:0007669"/>
    <property type="project" value="UniProtKB-KW"/>
</dbReference>
<evidence type="ECO:0000313" key="12">
    <source>
        <dbReference type="EMBL" id="CAD9776845.1"/>
    </source>
</evidence>
<proteinExistence type="predicted"/>
<dbReference type="EMBL" id="HBHP01033910">
    <property type="protein sequence ID" value="CAD9776845.1"/>
    <property type="molecule type" value="Transcribed_RNA"/>
</dbReference>
<feature type="domain" description="C2H2-type" evidence="11">
    <location>
        <begin position="418"/>
        <end position="445"/>
    </location>
</feature>